<keyword evidence="3 4" id="KW-0460">Magnesium</keyword>
<feature type="binding site" evidence="4">
    <location>
        <position position="213"/>
    </location>
    <ligand>
        <name>Mg(2+)</name>
        <dbReference type="ChEBI" id="CHEBI:18420"/>
        <label>1</label>
        <note>catalytic</note>
    </ligand>
</feature>
<dbReference type="GO" id="GO:0006020">
    <property type="term" value="P:inositol metabolic process"/>
    <property type="evidence" value="ECO:0007669"/>
    <property type="project" value="TreeGrafter"/>
</dbReference>
<dbReference type="SUPFAM" id="SSF56655">
    <property type="entry name" value="Carbohydrate phosphatase"/>
    <property type="match status" value="1"/>
</dbReference>
<comment type="cofactor">
    <cofactor evidence="4">
        <name>Mg(2+)</name>
        <dbReference type="ChEBI" id="CHEBI:18420"/>
    </cofactor>
</comment>
<evidence type="ECO:0000256" key="4">
    <source>
        <dbReference type="PIRSR" id="PIRSR600760-2"/>
    </source>
</evidence>
<feature type="binding site" evidence="4">
    <location>
        <position position="83"/>
    </location>
    <ligand>
        <name>Mg(2+)</name>
        <dbReference type="ChEBI" id="CHEBI:18420"/>
        <label>1</label>
        <note>catalytic</note>
    </ligand>
</feature>
<dbReference type="PANTHER" id="PTHR20854:SF4">
    <property type="entry name" value="INOSITOL-1-MONOPHOSPHATASE-RELATED"/>
    <property type="match status" value="1"/>
</dbReference>
<evidence type="ECO:0000313" key="5">
    <source>
        <dbReference type="EMBL" id="MBA8953925.1"/>
    </source>
</evidence>
<dbReference type="Gene3D" id="3.30.540.10">
    <property type="entry name" value="Fructose-1,6-Bisphosphatase, subunit A, domain 1"/>
    <property type="match status" value="1"/>
</dbReference>
<evidence type="ECO:0000313" key="6">
    <source>
        <dbReference type="Proteomes" id="UP000572680"/>
    </source>
</evidence>
<name>A0A7W3LTI3_ACTNM</name>
<dbReference type="PANTHER" id="PTHR20854">
    <property type="entry name" value="INOSITOL MONOPHOSPHATASE"/>
    <property type="match status" value="1"/>
</dbReference>
<evidence type="ECO:0000256" key="3">
    <source>
        <dbReference type="ARBA" id="ARBA00022842"/>
    </source>
</evidence>
<dbReference type="Pfam" id="PF00459">
    <property type="entry name" value="Inositol_P"/>
    <property type="match status" value="1"/>
</dbReference>
<feature type="binding site" evidence="4">
    <location>
        <position position="66"/>
    </location>
    <ligand>
        <name>Mg(2+)</name>
        <dbReference type="ChEBI" id="CHEBI:18420"/>
        <label>1</label>
        <note>catalytic</note>
    </ligand>
</feature>
<dbReference type="EMBL" id="JACJIA010000008">
    <property type="protein sequence ID" value="MBA8953925.1"/>
    <property type="molecule type" value="Genomic_DNA"/>
</dbReference>
<sequence length="274" mass="29098">MTDLKDLLPIAQAAVDLASRFIKEHPVERVVSKGDRDMASDVDVKVERAVRDFLQTETPHMAFLGEEDGGDGSSELSWVLDPIDGTANFVRGIPLCAVSLAVLHHGRPALGVIELPFLQGIQYHAVEGHGAFRDGAAISASTTKSLPDAIVAVGDYAVGVDAAAKNRRRLALTTLLADRVQRVRMFGTAAIDLAWAAEGRIDACVSLSNKPWDVAAGVIISREAGADVVGLAGEEHHADSEATIAVTPTLRSSLFELIESAIKDADSGEWVAEE</sequence>
<dbReference type="GO" id="GO:0046872">
    <property type="term" value="F:metal ion binding"/>
    <property type="evidence" value="ECO:0007669"/>
    <property type="project" value="UniProtKB-KW"/>
</dbReference>
<dbReference type="PRINTS" id="PR00377">
    <property type="entry name" value="IMPHPHTASES"/>
</dbReference>
<proteinExistence type="predicted"/>
<dbReference type="PROSITE" id="PS00629">
    <property type="entry name" value="IMP_1"/>
    <property type="match status" value="1"/>
</dbReference>
<evidence type="ECO:0000256" key="2">
    <source>
        <dbReference type="ARBA" id="ARBA00022801"/>
    </source>
</evidence>
<comment type="caution">
    <text evidence="5">The sequence shown here is derived from an EMBL/GenBank/DDBJ whole genome shotgun (WGS) entry which is preliminary data.</text>
</comment>
<dbReference type="Proteomes" id="UP000572680">
    <property type="component" value="Unassembled WGS sequence"/>
</dbReference>
<dbReference type="CDD" id="cd01637">
    <property type="entry name" value="IMPase_like"/>
    <property type="match status" value="1"/>
</dbReference>
<organism evidence="5 6">
    <name type="scientific">Actinomadura namibiensis</name>
    <dbReference type="NCBI Taxonomy" id="182080"/>
    <lineage>
        <taxon>Bacteria</taxon>
        <taxon>Bacillati</taxon>
        <taxon>Actinomycetota</taxon>
        <taxon>Actinomycetes</taxon>
        <taxon>Streptosporangiales</taxon>
        <taxon>Thermomonosporaceae</taxon>
        <taxon>Actinomadura</taxon>
    </lineage>
</organism>
<dbReference type="EC" id="3.1.3.25" evidence="5"/>
<dbReference type="Gene3D" id="3.40.190.80">
    <property type="match status" value="1"/>
</dbReference>
<dbReference type="InterPro" id="IPR000760">
    <property type="entry name" value="Inositol_monophosphatase-like"/>
</dbReference>
<feature type="binding site" evidence="4">
    <location>
        <position position="81"/>
    </location>
    <ligand>
        <name>Mg(2+)</name>
        <dbReference type="ChEBI" id="CHEBI:18420"/>
        <label>1</label>
        <note>catalytic</note>
    </ligand>
</feature>
<keyword evidence="6" id="KW-1185">Reference proteome</keyword>
<evidence type="ECO:0000256" key="1">
    <source>
        <dbReference type="ARBA" id="ARBA00022723"/>
    </source>
</evidence>
<keyword evidence="2 5" id="KW-0378">Hydrolase</keyword>
<dbReference type="GO" id="GO:0007165">
    <property type="term" value="P:signal transduction"/>
    <property type="evidence" value="ECO:0007669"/>
    <property type="project" value="TreeGrafter"/>
</dbReference>
<dbReference type="RefSeq" id="WP_182846088.1">
    <property type="nucleotide sequence ID" value="NZ_BAAALP010000001.1"/>
</dbReference>
<dbReference type="AlphaFoldDB" id="A0A7W3LTI3"/>
<protein>
    <submittedName>
        <fullName evidence="5">Myo-inositol-1(Or 4)-monophosphatase</fullName>
        <ecNumber evidence="5">3.1.3.25</ecNumber>
    </submittedName>
</protein>
<keyword evidence="1 4" id="KW-0479">Metal-binding</keyword>
<feature type="binding site" evidence="4">
    <location>
        <position position="84"/>
    </location>
    <ligand>
        <name>Mg(2+)</name>
        <dbReference type="ChEBI" id="CHEBI:18420"/>
        <label>1</label>
        <note>catalytic</note>
    </ligand>
</feature>
<reference evidence="5 6" key="1">
    <citation type="submission" date="2020-08" db="EMBL/GenBank/DDBJ databases">
        <title>Genomic Encyclopedia of Type Strains, Phase IV (KMG-IV): sequencing the most valuable type-strain genomes for metagenomic binning, comparative biology and taxonomic classification.</title>
        <authorList>
            <person name="Goeker M."/>
        </authorList>
    </citation>
    <scope>NUCLEOTIDE SEQUENCE [LARGE SCALE GENOMIC DNA]</scope>
    <source>
        <strain evidence="5 6">DSM 44197</strain>
    </source>
</reference>
<gene>
    <name evidence="5" type="ORF">HNR61_005579</name>
</gene>
<dbReference type="InterPro" id="IPR020583">
    <property type="entry name" value="Inositol_monoP_metal-BS"/>
</dbReference>
<dbReference type="GO" id="GO:0008934">
    <property type="term" value="F:inositol monophosphate 1-phosphatase activity"/>
    <property type="evidence" value="ECO:0007669"/>
    <property type="project" value="TreeGrafter"/>
</dbReference>
<accession>A0A7W3LTI3</accession>